<feature type="compositionally biased region" description="Polar residues" evidence="1">
    <location>
        <begin position="99"/>
        <end position="132"/>
    </location>
</feature>
<evidence type="ECO:0000313" key="4">
    <source>
        <dbReference type="Proteomes" id="UP000199580"/>
    </source>
</evidence>
<keyword evidence="2" id="KW-0732">Signal</keyword>
<proteinExistence type="predicted"/>
<evidence type="ECO:0000256" key="1">
    <source>
        <dbReference type="SAM" id="MobiDB-lite"/>
    </source>
</evidence>
<dbReference type="RefSeq" id="WP_091394299.1">
    <property type="nucleotide sequence ID" value="NZ_BKAI01000004.1"/>
</dbReference>
<evidence type="ECO:0000313" key="3">
    <source>
        <dbReference type="EMBL" id="SDJ80435.1"/>
    </source>
</evidence>
<feature type="compositionally biased region" description="Polar residues" evidence="1">
    <location>
        <begin position="68"/>
        <end position="86"/>
    </location>
</feature>
<dbReference type="Proteomes" id="UP000199580">
    <property type="component" value="Unassembled WGS sequence"/>
</dbReference>
<organism evidence="3 4">
    <name type="scientific">Flavobacterium noncentrifugens</name>
    <dbReference type="NCBI Taxonomy" id="1128970"/>
    <lineage>
        <taxon>Bacteria</taxon>
        <taxon>Pseudomonadati</taxon>
        <taxon>Bacteroidota</taxon>
        <taxon>Flavobacteriia</taxon>
        <taxon>Flavobacteriales</taxon>
        <taxon>Flavobacteriaceae</taxon>
        <taxon>Flavobacterium</taxon>
    </lineage>
</organism>
<feature type="compositionally biased region" description="Polar residues" evidence="1">
    <location>
        <begin position="24"/>
        <end position="60"/>
    </location>
</feature>
<dbReference type="EMBL" id="FNEZ01000002">
    <property type="protein sequence ID" value="SDJ80435.1"/>
    <property type="molecule type" value="Genomic_DNA"/>
</dbReference>
<feature type="compositionally biased region" description="Low complexity" evidence="1">
    <location>
        <begin position="87"/>
        <end position="98"/>
    </location>
</feature>
<keyword evidence="4" id="KW-1185">Reference proteome</keyword>
<evidence type="ECO:0000256" key="2">
    <source>
        <dbReference type="SAM" id="SignalP"/>
    </source>
</evidence>
<sequence>MKNISFLLVCLFAYATSQAQINPTVNPVTPNQSTINQPLPSTTGNKNTYDANSNSNYNSQRDIRNVKVQPTNAGNNADIPTNTNTEAAGSAATPGTGSNRSAGNISSPNTPVSDPTKTNSTVPENRNNSPRP</sequence>
<dbReference type="STRING" id="1128970.SAMN04487935_1911"/>
<reference evidence="3 4" key="1">
    <citation type="submission" date="2016-10" db="EMBL/GenBank/DDBJ databases">
        <authorList>
            <person name="de Groot N.N."/>
        </authorList>
    </citation>
    <scope>NUCLEOTIDE SEQUENCE [LARGE SCALE GENOMIC DNA]</scope>
    <source>
        <strain evidence="3 4">CGMCC 1.10076</strain>
    </source>
</reference>
<gene>
    <name evidence="3" type="ORF">SAMN04487935_1911</name>
</gene>
<feature type="signal peptide" evidence="2">
    <location>
        <begin position="1"/>
        <end position="19"/>
    </location>
</feature>
<protein>
    <submittedName>
        <fullName evidence="3">Uncharacterized protein</fullName>
    </submittedName>
</protein>
<name>A0A1G8WS27_9FLAO</name>
<feature type="chain" id="PRO_5011552142" evidence="2">
    <location>
        <begin position="20"/>
        <end position="132"/>
    </location>
</feature>
<feature type="region of interest" description="Disordered" evidence="1">
    <location>
        <begin position="24"/>
        <end position="132"/>
    </location>
</feature>
<accession>A0A1G8WS27</accession>
<dbReference type="AlphaFoldDB" id="A0A1G8WS27"/>